<comment type="caution">
    <text evidence="1">The sequence shown here is derived from an EMBL/GenBank/DDBJ whole genome shotgun (WGS) entry which is preliminary data.</text>
</comment>
<accession>A0ABN9TVA1</accession>
<name>A0ABN9TVA1_9DINO</name>
<evidence type="ECO:0000313" key="1">
    <source>
        <dbReference type="EMBL" id="CAK0849984.1"/>
    </source>
</evidence>
<sequence length="251" mass="27905">MEELQTKNGEGKMVPIGPNMEPPLEELMLRVSQLERLAGHHEKANDVVHKHGPMQIHGEVKMCTAAAKTDLDQQIAVHKADLDNINRPNMEQFLKQVRGADLKLQTTDSVHSELKEQVQSDLKLQTAAIKADLDSVYGELKEQMAANNRDLHNINSIMTVQLSGKTPIEYLELIREEMMMQKAATKTDLDQVTYYLKEQKAEPTADLDQINCPTKEFDVKLGTKLAGLKSSVLDATHPLVTSCPQGKGAEA</sequence>
<proteinExistence type="predicted"/>
<gene>
    <name evidence="1" type="ORF">PCOR1329_LOCUS42536</name>
</gene>
<dbReference type="Proteomes" id="UP001189429">
    <property type="component" value="Unassembled WGS sequence"/>
</dbReference>
<organism evidence="1 2">
    <name type="scientific">Prorocentrum cordatum</name>
    <dbReference type="NCBI Taxonomy" id="2364126"/>
    <lineage>
        <taxon>Eukaryota</taxon>
        <taxon>Sar</taxon>
        <taxon>Alveolata</taxon>
        <taxon>Dinophyceae</taxon>
        <taxon>Prorocentrales</taxon>
        <taxon>Prorocentraceae</taxon>
        <taxon>Prorocentrum</taxon>
    </lineage>
</organism>
<keyword evidence="2" id="KW-1185">Reference proteome</keyword>
<protein>
    <submittedName>
        <fullName evidence="1">Uncharacterized protein</fullName>
    </submittedName>
</protein>
<reference evidence="1" key="1">
    <citation type="submission" date="2023-10" db="EMBL/GenBank/DDBJ databases">
        <authorList>
            <person name="Chen Y."/>
            <person name="Shah S."/>
            <person name="Dougan E. K."/>
            <person name="Thang M."/>
            <person name="Chan C."/>
        </authorList>
    </citation>
    <scope>NUCLEOTIDE SEQUENCE [LARGE SCALE GENOMIC DNA]</scope>
</reference>
<evidence type="ECO:0000313" key="2">
    <source>
        <dbReference type="Proteomes" id="UP001189429"/>
    </source>
</evidence>
<dbReference type="EMBL" id="CAUYUJ010015110">
    <property type="protein sequence ID" value="CAK0849984.1"/>
    <property type="molecule type" value="Genomic_DNA"/>
</dbReference>